<feature type="transmembrane region" description="Helical" evidence="1">
    <location>
        <begin position="96"/>
        <end position="117"/>
    </location>
</feature>
<evidence type="ECO:0000313" key="3">
    <source>
        <dbReference type="Proteomes" id="UP000092247"/>
    </source>
</evidence>
<feature type="transmembrane region" description="Helical" evidence="1">
    <location>
        <begin position="20"/>
        <end position="45"/>
    </location>
</feature>
<sequence>MGVMSFWILGRDFLRGFLCFLVFLWGCWGFQHFFLWGYLAIWFYVRPKTGAKRGGKPLPEYYPCHILRFVFPHAVLRCQNYAAYGLPGTHGGKEWIALRCGWLAIMQLVFQISRSAIRVGWMLFRKMTY</sequence>
<name>A0A1B8HMN9_9GAMM</name>
<keyword evidence="1" id="KW-0472">Membrane</keyword>
<reference evidence="2 3" key="1">
    <citation type="submission" date="2016-06" db="EMBL/GenBank/DDBJ databases">
        <authorList>
            <person name="Kjaerup R.B."/>
            <person name="Dalgaard T.S."/>
            <person name="Juul-Madsen H.R."/>
        </authorList>
    </citation>
    <scope>NUCLEOTIDE SEQUENCE [LARGE SCALE GENOMIC DNA]</scope>
    <source>
        <strain evidence="2 3">GCSL-Mp3</strain>
    </source>
</reference>
<accession>A0A1B8HMN9</accession>
<evidence type="ECO:0000313" key="2">
    <source>
        <dbReference type="EMBL" id="OBU10531.1"/>
    </source>
</evidence>
<organism evidence="2 3">
    <name type="scientific">Morganella psychrotolerans</name>
    <dbReference type="NCBI Taxonomy" id="368603"/>
    <lineage>
        <taxon>Bacteria</taxon>
        <taxon>Pseudomonadati</taxon>
        <taxon>Pseudomonadota</taxon>
        <taxon>Gammaproteobacteria</taxon>
        <taxon>Enterobacterales</taxon>
        <taxon>Morganellaceae</taxon>
        <taxon>Morganella</taxon>
    </lineage>
</organism>
<dbReference type="Proteomes" id="UP000092247">
    <property type="component" value="Unassembled WGS sequence"/>
</dbReference>
<dbReference type="AlphaFoldDB" id="A0A1B8HMN9"/>
<evidence type="ECO:0000256" key="1">
    <source>
        <dbReference type="SAM" id="Phobius"/>
    </source>
</evidence>
<proteinExistence type="predicted"/>
<dbReference type="EMBL" id="LZEX01000003">
    <property type="protein sequence ID" value="OBU10531.1"/>
    <property type="molecule type" value="Genomic_DNA"/>
</dbReference>
<gene>
    <name evidence="2" type="ORF">AYY17_15400</name>
</gene>
<comment type="caution">
    <text evidence="2">The sequence shown here is derived from an EMBL/GenBank/DDBJ whole genome shotgun (WGS) entry which is preliminary data.</text>
</comment>
<keyword evidence="1" id="KW-1133">Transmembrane helix</keyword>
<keyword evidence="1" id="KW-0812">Transmembrane</keyword>
<protein>
    <submittedName>
        <fullName evidence="2">Uncharacterized protein</fullName>
    </submittedName>
</protein>